<dbReference type="EMBL" id="CAJOBB010001229">
    <property type="protein sequence ID" value="CAF3827930.1"/>
    <property type="molecule type" value="Genomic_DNA"/>
</dbReference>
<dbReference type="EMBL" id="CAJNOE010001319">
    <property type="protein sequence ID" value="CAF1412177.1"/>
    <property type="molecule type" value="Genomic_DNA"/>
</dbReference>
<organism evidence="1 4">
    <name type="scientific">Adineta steineri</name>
    <dbReference type="NCBI Taxonomy" id="433720"/>
    <lineage>
        <taxon>Eukaryota</taxon>
        <taxon>Metazoa</taxon>
        <taxon>Spiralia</taxon>
        <taxon>Gnathifera</taxon>
        <taxon>Rotifera</taxon>
        <taxon>Eurotatoria</taxon>
        <taxon>Bdelloidea</taxon>
        <taxon>Adinetida</taxon>
        <taxon>Adinetidae</taxon>
        <taxon>Adineta</taxon>
    </lineage>
</organism>
<gene>
    <name evidence="1" type="ORF">IZO911_LOCUS40141</name>
    <name evidence="3" type="ORF">KXQ929_LOCUS18670</name>
    <name evidence="2" type="ORF">OKA104_LOCUS6507</name>
</gene>
<evidence type="ECO:0000313" key="1">
    <source>
        <dbReference type="EMBL" id="CAF1412177.1"/>
    </source>
</evidence>
<dbReference type="PANTHER" id="PTHR22997:SF6">
    <property type="entry name" value="PIH1 DOMAIN-CONTAINING PROTEIN 2"/>
    <property type="match status" value="1"/>
</dbReference>
<sequence length="338" mass="38986">MDMFRLPTSTNSSSNDMMDKAKRVWDMLDELASSDPTAYKSYIQKTLKEGKEFMAPPTPTLAVESKLYNNSKIKFFYLNIFTWTRLPVPEATDESIKFYPLKPIETTHNNKCCIIMNIAVHPNIMKDIPHAQLIQSTFDLIASQHNFQVDYDHYKILDEKMIGNIEEIQKSFLKPISKNKENNEDIEELSDNGLSPSLMKQLSLMTMTDQSTSLSSKKQEQEQKKNTKPPVLIEELWTIPTFTEEITNNNKSLIIRISLPECEGVADCDLTVLPLEEIVQIECSKLHMRLKLNMKERKKVNIENCNSTFDIEKLTAKFVRKTQQLILTIPVRIESITN</sequence>
<dbReference type="Proteomes" id="UP000663881">
    <property type="component" value="Unassembled WGS sequence"/>
</dbReference>
<dbReference type="GO" id="GO:0097255">
    <property type="term" value="C:R2TP complex"/>
    <property type="evidence" value="ECO:0007669"/>
    <property type="project" value="TreeGrafter"/>
</dbReference>
<evidence type="ECO:0000313" key="4">
    <source>
        <dbReference type="Proteomes" id="UP000663860"/>
    </source>
</evidence>
<comment type="caution">
    <text evidence="1">The sequence shown here is derived from an EMBL/GenBank/DDBJ whole genome shotgun (WGS) entry which is preliminary data.</text>
</comment>
<protein>
    <submittedName>
        <fullName evidence="1">Uncharacterized protein</fullName>
    </submittedName>
</protein>
<dbReference type="EMBL" id="CAJOAY010000239">
    <property type="protein sequence ID" value="CAF3598848.1"/>
    <property type="molecule type" value="Genomic_DNA"/>
</dbReference>
<evidence type="ECO:0000313" key="3">
    <source>
        <dbReference type="EMBL" id="CAF3827930.1"/>
    </source>
</evidence>
<proteinExistence type="predicted"/>
<dbReference type="InterPro" id="IPR050734">
    <property type="entry name" value="PIH1/Kintoun_subfamily"/>
</dbReference>
<dbReference type="GO" id="GO:1990904">
    <property type="term" value="C:ribonucleoprotein complex"/>
    <property type="evidence" value="ECO:0007669"/>
    <property type="project" value="TreeGrafter"/>
</dbReference>
<evidence type="ECO:0000313" key="2">
    <source>
        <dbReference type="EMBL" id="CAF3598848.1"/>
    </source>
</evidence>
<accession>A0A815LPJ3</accession>
<name>A0A815LPJ3_9BILA</name>
<dbReference type="Proteomes" id="UP000663860">
    <property type="component" value="Unassembled WGS sequence"/>
</dbReference>
<dbReference type="AlphaFoldDB" id="A0A815LPJ3"/>
<dbReference type="Proteomes" id="UP000663868">
    <property type="component" value="Unassembled WGS sequence"/>
</dbReference>
<dbReference type="PANTHER" id="PTHR22997">
    <property type="entry name" value="PIH1 DOMAIN-CONTAINING PROTEIN 1"/>
    <property type="match status" value="1"/>
</dbReference>
<dbReference type="GO" id="GO:0005737">
    <property type="term" value="C:cytoplasm"/>
    <property type="evidence" value="ECO:0007669"/>
    <property type="project" value="TreeGrafter"/>
</dbReference>
<reference evidence="1" key="1">
    <citation type="submission" date="2021-02" db="EMBL/GenBank/DDBJ databases">
        <authorList>
            <person name="Nowell W R."/>
        </authorList>
    </citation>
    <scope>NUCLEOTIDE SEQUENCE</scope>
</reference>
<dbReference type="GO" id="GO:0000492">
    <property type="term" value="P:box C/D snoRNP assembly"/>
    <property type="evidence" value="ECO:0007669"/>
    <property type="project" value="TreeGrafter"/>
</dbReference>
<dbReference type="GO" id="GO:0006364">
    <property type="term" value="P:rRNA processing"/>
    <property type="evidence" value="ECO:0007669"/>
    <property type="project" value="TreeGrafter"/>
</dbReference>